<dbReference type="Proteomes" id="UP000653674">
    <property type="component" value="Unassembled WGS sequence"/>
</dbReference>
<dbReference type="AlphaFoldDB" id="A0A8J3LMS0"/>
<comment type="caution">
    <text evidence="1">The sequence shown here is derived from an EMBL/GenBank/DDBJ whole genome shotgun (WGS) entry which is preliminary data.</text>
</comment>
<dbReference type="RefSeq" id="WP_203981341.1">
    <property type="nucleotide sequence ID" value="NZ_BAAAQJ010000004.1"/>
</dbReference>
<accession>A0A8J3LMS0</accession>
<protein>
    <submittedName>
        <fullName evidence="1">Uncharacterized protein</fullName>
    </submittedName>
</protein>
<keyword evidence="2" id="KW-1185">Reference proteome</keyword>
<gene>
    <name evidence="1" type="ORF">Pfl04_25780</name>
</gene>
<organism evidence="1 2">
    <name type="scientific">Planosporangium flavigriseum</name>
    <dbReference type="NCBI Taxonomy" id="373681"/>
    <lineage>
        <taxon>Bacteria</taxon>
        <taxon>Bacillati</taxon>
        <taxon>Actinomycetota</taxon>
        <taxon>Actinomycetes</taxon>
        <taxon>Micromonosporales</taxon>
        <taxon>Micromonosporaceae</taxon>
        <taxon>Planosporangium</taxon>
    </lineage>
</organism>
<reference evidence="1" key="1">
    <citation type="submission" date="2021-01" db="EMBL/GenBank/DDBJ databases">
        <title>Whole genome shotgun sequence of Planosporangium flavigriseum NBRC 105377.</title>
        <authorList>
            <person name="Komaki H."/>
            <person name="Tamura T."/>
        </authorList>
    </citation>
    <scope>NUCLEOTIDE SEQUENCE</scope>
    <source>
        <strain evidence="1">NBRC 105377</strain>
    </source>
</reference>
<dbReference type="EMBL" id="BONU01000015">
    <property type="protein sequence ID" value="GIG74174.1"/>
    <property type="molecule type" value="Genomic_DNA"/>
</dbReference>
<proteinExistence type="predicted"/>
<name>A0A8J3LMS0_9ACTN</name>
<evidence type="ECO:0000313" key="1">
    <source>
        <dbReference type="EMBL" id="GIG74174.1"/>
    </source>
</evidence>
<evidence type="ECO:0000313" key="2">
    <source>
        <dbReference type="Proteomes" id="UP000653674"/>
    </source>
</evidence>
<sequence length="96" mass="10358">MTVNVEAVRAEALFVSSLQLSDRPAPDEVLRAVATTLRRFGMRGCAVRVAGEFGEHPETAVGRMEWALEMIRTAYPTPAKPAALRPSQPQPLALAG</sequence>